<feature type="transmembrane region" description="Helical" evidence="1">
    <location>
        <begin position="12"/>
        <end position="29"/>
    </location>
</feature>
<name>W1QET7_OGAPD</name>
<keyword evidence="1" id="KW-1133">Transmembrane helix</keyword>
<keyword evidence="3" id="KW-1185">Reference proteome</keyword>
<accession>W1QET7</accession>
<feature type="transmembrane region" description="Helical" evidence="1">
    <location>
        <begin position="79"/>
        <end position="106"/>
    </location>
</feature>
<keyword evidence="1" id="KW-0812">Transmembrane</keyword>
<keyword evidence="1" id="KW-0472">Membrane</keyword>
<dbReference type="KEGG" id="opa:HPODL_00953"/>
<dbReference type="EMBL" id="AEOI02000006">
    <property type="protein sequence ID" value="ESX00068.1"/>
    <property type="molecule type" value="Genomic_DNA"/>
</dbReference>
<dbReference type="AlphaFoldDB" id="W1QET7"/>
<dbReference type="GO" id="GO:0030148">
    <property type="term" value="P:sphingolipid biosynthetic process"/>
    <property type="evidence" value="ECO:0007669"/>
    <property type="project" value="EnsemblFungi"/>
</dbReference>
<dbReference type="GO" id="GO:0070916">
    <property type="term" value="C:inositol phosphoceramide synthase complex"/>
    <property type="evidence" value="ECO:0007669"/>
    <property type="project" value="EnsemblFungi"/>
</dbReference>
<protein>
    <submittedName>
        <fullName evidence="2">Membrane protein</fullName>
    </submittedName>
</protein>
<dbReference type="GO" id="GO:0000139">
    <property type="term" value="C:Golgi membrane"/>
    <property type="evidence" value="ECO:0007669"/>
    <property type="project" value="EnsemblFungi"/>
</dbReference>
<dbReference type="InterPro" id="IPR013862">
    <property type="entry name" value="Kei1"/>
</dbReference>
<evidence type="ECO:0000313" key="3">
    <source>
        <dbReference type="Proteomes" id="UP000008673"/>
    </source>
</evidence>
<sequence>MVLIKSLPQKFLGYPLYIGVELVLLYAVINKMCGVYGLLSFLTGHPIDAVQWVYYLSSTAVMILYIQGFRRVQTPNINWFSLVVLVYLLDTVIGFLYTGYFSWLWFSEHDTSVELIARAVTEDLSSQSASEAYELFVTVALTVVTSLVRLYFTVIMLAFFKEMRTAAKFDARFRISSASASSSALRWLNKAQHQSYSVLNRIV</sequence>
<dbReference type="GO" id="GO:0070917">
    <property type="term" value="F:inositol phosphoceramide synthase regulator activity"/>
    <property type="evidence" value="ECO:0007669"/>
    <property type="project" value="EnsemblFungi"/>
</dbReference>
<comment type="caution">
    <text evidence="2">The sequence shown here is derived from an EMBL/GenBank/DDBJ whole genome shotgun (WGS) entry which is preliminary data.</text>
</comment>
<dbReference type="Pfam" id="PF08552">
    <property type="entry name" value="Kei1"/>
    <property type="match status" value="2"/>
</dbReference>
<feature type="transmembrane region" description="Helical" evidence="1">
    <location>
        <begin position="135"/>
        <end position="160"/>
    </location>
</feature>
<dbReference type="RefSeq" id="XP_013934874.1">
    <property type="nucleotide sequence ID" value="XM_014079399.1"/>
</dbReference>
<dbReference type="PANTHER" id="PTHR28077">
    <property type="entry name" value="INOSITOL PHOSPHORYLCERAMIDE SYNTHASE REGULATORY SUBUNIT KEI1"/>
    <property type="match status" value="1"/>
</dbReference>
<dbReference type="OrthoDB" id="3338076at2759"/>
<dbReference type="PANTHER" id="PTHR28077:SF1">
    <property type="entry name" value="INOSITOL PHOSPHORYLCERAMIDE SYNTHASE REGULATORY SUBUNIT KEI1"/>
    <property type="match status" value="1"/>
</dbReference>
<dbReference type="eggNOG" id="ENOG502QT2Z">
    <property type="taxonomic scope" value="Eukaryota"/>
</dbReference>
<evidence type="ECO:0000313" key="2">
    <source>
        <dbReference type="EMBL" id="ESX00068.1"/>
    </source>
</evidence>
<dbReference type="OMA" id="CEVIVWF"/>
<evidence type="ECO:0000256" key="1">
    <source>
        <dbReference type="SAM" id="Phobius"/>
    </source>
</evidence>
<gene>
    <name evidence="2" type="ORF">HPODL_00953</name>
</gene>
<dbReference type="GeneID" id="25770420"/>
<reference evidence="2 3" key="1">
    <citation type="journal article" date="2013" name="BMC Genomics">
        <title>Genome sequence and analysis of methylotrophic yeast Hansenula polymorpha DL1.</title>
        <authorList>
            <person name="Ravin N.V."/>
            <person name="Eldarov M.A."/>
            <person name="Kadnikov V.V."/>
            <person name="Beletsky A.V."/>
            <person name="Schneider J."/>
            <person name="Mardanova E.S."/>
            <person name="Smekalova E.M."/>
            <person name="Zvereva M.I."/>
            <person name="Dontsova O.A."/>
            <person name="Mardanov A.V."/>
            <person name="Skryabin K.G."/>
        </authorList>
    </citation>
    <scope>NUCLEOTIDE SEQUENCE [LARGE SCALE GENOMIC DNA]</scope>
    <source>
        <strain evidence="3">ATCC 26012 / BCRC 20466 / JCM 22074 / NRRL Y-7560 / DL-1</strain>
    </source>
</reference>
<dbReference type="HOGENOM" id="CLU_103819_0_0_1"/>
<dbReference type="GO" id="GO:0006673">
    <property type="term" value="P:inositol phosphoceramide metabolic process"/>
    <property type="evidence" value="ECO:0007669"/>
    <property type="project" value="EnsemblFungi"/>
</dbReference>
<dbReference type="STRING" id="871575.W1QET7"/>
<organism evidence="2 3">
    <name type="scientific">Ogataea parapolymorpha (strain ATCC 26012 / BCRC 20466 / JCM 22074 / NRRL Y-7560 / DL-1)</name>
    <name type="common">Yeast</name>
    <name type="synonym">Hansenula polymorpha</name>
    <dbReference type="NCBI Taxonomy" id="871575"/>
    <lineage>
        <taxon>Eukaryota</taxon>
        <taxon>Fungi</taxon>
        <taxon>Dikarya</taxon>
        <taxon>Ascomycota</taxon>
        <taxon>Saccharomycotina</taxon>
        <taxon>Pichiomycetes</taxon>
        <taxon>Pichiales</taxon>
        <taxon>Pichiaceae</taxon>
        <taxon>Ogataea</taxon>
    </lineage>
</organism>
<dbReference type="Proteomes" id="UP000008673">
    <property type="component" value="Unassembled WGS sequence"/>
</dbReference>
<feature type="transmembrane region" description="Helical" evidence="1">
    <location>
        <begin position="49"/>
        <end position="67"/>
    </location>
</feature>
<proteinExistence type="predicted"/>